<dbReference type="Gene3D" id="1.10.510.10">
    <property type="entry name" value="Transferase(Phosphotransferase) domain 1"/>
    <property type="match status" value="1"/>
</dbReference>
<evidence type="ECO:0008006" key="3">
    <source>
        <dbReference type="Google" id="ProtNLM"/>
    </source>
</evidence>
<reference evidence="1 2" key="1">
    <citation type="journal article" date="2016" name="Genome Biol. Evol.">
        <title>Divergent and convergent evolution of fungal pathogenicity.</title>
        <authorList>
            <person name="Shang Y."/>
            <person name="Xiao G."/>
            <person name="Zheng P."/>
            <person name="Cen K."/>
            <person name="Zhan S."/>
            <person name="Wang C."/>
        </authorList>
    </citation>
    <scope>NUCLEOTIDE SEQUENCE [LARGE SCALE GENOMIC DNA]</scope>
    <source>
        <strain evidence="1 2">RCEF 2490</strain>
    </source>
</reference>
<accession>A0A168FB81</accession>
<proteinExistence type="predicted"/>
<comment type="caution">
    <text evidence="1">The sequence shown here is derived from an EMBL/GenBank/DDBJ whole genome shotgun (WGS) entry which is preliminary data.</text>
</comment>
<keyword evidence="2" id="KW-1185">Reference proteome</keyword>
<gene>
    <name evidence="1" type="ORF">AAL_02250</name>
</gene>
<dbReference type="AlphaFoldDB" id="A0A168FB81"/>
<dbReference type="EMBL" id="AZGY01000003">
    <property type="protein sequence ID" value="KZZ99678.1"/>
    <property type="molecule type" value="Genomic_DNA"/>
</dbReference>
<name>A0A168FB81_9HYPO</name>
<evidence type="ECO:0000313" key="2">
    <source>
        <dbReference type="Proteomes" id="UP000078544"/>
    </source>
</evidence>
<dbReference type="STRING" id="1081109.A0A168FB81"/>
<evidence type="ECO:0000313" key="1">
    <source>
        <dbReference type="EMBL" id="KZZ99678.1"/>
    </source>
</evidence>
<sequence length="88" mass="10217">MALLGPIPDDAIEGSHSRLFFREKVFRHPDLMPEGVSLENSITKIHGEEKKHFFAFVRRMMQWDPRNRSTAKELLSDIWLCKDFSGGN</sequence>
<dbReference type="SUPFAM" id="SSF56112">
    <property type="entry name" value="Protein kinase-like (PK-like)"/>
    <property type="match status" value="1"/>
</dbReference>
<organism evidence="1 2">
    <name type="scientific">Moelleriella libera RCEF 2490</name>
    <dbReference type="NCBI Taxonomy" id="1081109"/>
    <lineage>
        <taxon>Eukaryota</taxon>
        <taxon>Fungi</taxon>
        <taxon>Dikarya</taxon>
        <taxon>Ascomycota</taxon>
        <taxon>Pezizomycotina</taxon>
        <taxon>Sordariomycetes</taxon>
        <taxon>Hypocreomycetidae</taxon>
        <taxon>Hypocreales</taxon>
        <taxon>Clavicipitaceae</taxon>
        <taxon>Moelleriella</taxon>
    </lineage>
</organism>
<protein>
    <recommendedName>
        <fullName evidence="3">Protein kinase-like domain protein</fullName>
    </recommendedName>
</protein>
<dbReference type="InterPro" id="IPR011009">
    <property type="entry name" value="Kinase-like_dom_sf"/>
</dbReference>
<dbReference type="OrthoDB" id="5979581at2759"/>
<dbReference type="Proteomes" id="UP000078544">
    <property type="component" value="Unassembled WGS sequence"/>
</dbReference>